<evidence type="ECO:0000256" key="6">
    <source>
        <dbReference type="ARBA" id="ARBA00022989"/>
    </source>
</evidence>
<dbReference type="GO" id="GO:0005524">
    <property type="term" value="F:ATP binding"/>
    <property type="evidence" value="ECO:0007669"/>
    <property type="project" value="UniProtKB-KW"/>
</dbReference>
<dbReference type="InterPro" id="IPR004667">
    <property type="entry name" value="ADP_ATP_car_bac_type"/>
</dbReference>
<comment type="similarity">
    <text evidence="8">Belongs to the ADP/ATP translocase tlc family.</text>
</comment>
<evidence type="ECO:0000313" key="10">
    <source>
        <dbReference type="Proteomes" id="UP000282876"/>
    </source>
</evidence>
<keyword evidence="4 8" id="KW-0547">Nucleotide-binding</keyword>
<feature type="transmembrane region" description="Helical" evidence="8">
    <location>
        <begin position="25"/>
        <end position="51"/>
    </location>
</feature>
<proteinExistence type="inferred from homology"/>
<feature type="non-terminal residue" evidence="9">
    <location>
        <position position="1"/>
    </location>
</feature>
<name>A0A437AQF5_9MICR</name>
<dbReference type="OrthoDB" id="2190844at2759"/>
<evidence type="ECO:0000256" key="4">
    <source>
        <dbReference type="ARBA" id="ARBA00022741"/>
    </source>
</evidence>
<dbReference type="AlphaFoldDB" id="A0A437AQF5"/>
<keyword evidence="10" id="KW-1185">Reference proteome</keyword>
<evidence type="ECO:0000256" key="1">
    <source>
        <dbReference type="ARBA" id="ARBA00004141"/>
    </source>
</evidence>
<dbReference type="VEuPathDB" id="MicrosporidiaDB:TUBRATIS_000480"/>
<keyword evidence="3 8" id="KW-0812">Transmembrane</keyword>
<dbReference type="Pfam" id="PF03219">
    <property type="entry name" value="TLC"/>
    <property type="match status" value="1"/>
</dbReference>
<evidence type="ECO:0000256" key="2">
    <source>
        <dbReference type="ARBA" id="ARBA00022448"/>
    </source>
</evidence>
<evidence type="ECO:0000256" key="5">
    <source>
        <dbReference type="ARBA" id="ARBA00022840"/>
    </source>
</evidence>
<keyword evidence="5 8" id="KW-0067">ATP-binding</keyword>
<sequence length="194" mass="22030">TAGFTIFLCLIPSHSLINNGYFSIYAYTSCVLTLFSVVCFLGLVTFHRFLLYKFNDMTKYNPFFSDKSKVEKAEAYLGCVFRTVQKVLKYAAFDIFKEALSMRIDSTYRAIFKGVYDGQINKLGKATGALLTIIMNVFYKSKDITESSTLIFLGALTFALFWFIPTYILIKKFNKSNASNTNIEPGWKGGKPLF</sequence>
<protein>
    <recommendedName>
        <fullName evidence="8">ADP,ATP carrier protein</fullName>
    </recommendedName>
</protein>
<keyword evidence="2 8" id="KW-0813">Transport</keyword>
<comment type="subcellular location">
    <subcellularLocation>
        <location evidence="1 8">Membrane</location>
        <topology evidence="1 8">Multi-pass membrane protein</topology>
    </subcellularLocation>
</comment>
<gene>
    <name evidence="9" type="ORF">TUBRATIS_000480</name>
</gene>
<comment type="caution">
    <text evidence="8">Lacks conserved residue(s) required for the propagation of feature annotation.</text>
</comment>
<feature type="transmembrane region" description="Helical" evidence="8">
    <location>
        <begin position="151"/>
        <end position="170"/>
    </location>
</feature>
<dbReference type="Proteomes" id="UP000282876">
    <property type="component" value="Unassembled WGS sequence"/>
</dbReference>
<accession>A0A437AQF5</accession>
<dbReference type="GO" id="GO:0016020">
    <property type="term" value="C:membrane"/>
    <property type="evidence" value="ECO:0007669"/>
    <property type="project" value="UniProtKB-SubCell"/>
</dbReference>
<evidence type="ECO:0000256" key="8">
    <source>
        <dbReference type="RuleBase" id="RU363121"/>
    </source>
</evidence>
<keyword evidence="7 8" id="KW-0472">Membrane</keyword>
<keyword evidence="6 8" id="KW-1133">Transmembrane helix</keyword>
<dbReference type="STRING" id="291195.A0A437AQF5"/>
<dbReference type="GO" id="GO:0005471">
    <property type="term" value="F:ATP:ADP antiporter activity"/>
    <property type="evidence" value="ECO:0007669"/>
    <property type="project" value="InterPro"/>
</dbReference>
<comment type="caution">
    <text evidence="9">The sequence shown here is derived from an EMBL/GenBank/DDBJ whole genome shotgun (WGS) entry which is preliminary data.</text>
</comment>
<evidence type="ECO:0000256" key="7">
    <source>
        <dbReference type="ARBA" id="ARBA00023136"/>
    </source>
</evidence>
<organism evidence="9 10">
    <name type="scientific">Tubulinosema ratisbonensis</name>
    <dbReference type="NCBI Taxonomy" id="291195"/>
    <lineage>
        <taxon>Eukaryota</taxon>
        <taxon>Fungi</taxon>
        <taxon>Fungi incertae sedis</taxon>
        <taxon>Microsporidia</taxon>
        <taxon>Tubulinosematoidea</taxon>
        <taxon>Tubulinosematidae</taxon>
        <taxon>Tubulinosema</taxon>
    </lineage>
</organism>
<reference evidence="9 10" key="1">
    <citation type="submission" date="2018-10" db="EMBL/GenBank/DDBJ databases">
        <title>Draft genome sequence of the microsporidian Tubulinosema ratisbonensis.</title>
        <authorList>
            <person name="Polonais V."/>
            <person name="Peyretaillade E."/>
            <person name="Niehus S."/>
            <person name="Wawrzyniak I."/>
            <person name="Franchet A."/>
            <person name="Gaspin C."/>
            <person name="Reichstadt M."/>
            <person name="Belser C."/>
            <person name="Labadie K."/>
            <person name="Delbac F."/>
            <person name="Ferrandon D."/>
        </authorList>
    </citation>
    <scope>NUCLEOTIDE SEQUENCE [LARGE SCALE GENOMIC DNA]</scope>
    <source>
        <strain evidence="9 10">Franzen</strain>
    </source>
</reference>
<dbReference type="EMBL" id="RCSS01000013">
    <property type="protein sequence ID" value="RVD93420.1"/>
    <property type="molecule type" value="Genomic_DNA"/>
</dbReference>
<evidence type="ECO:0000313" key="9">
    <source>
        <dbReference type="EMBL" id="RVD93420.1"/>
    </source>
</evidence>
<evidence type="ECO:0000256" key="3">
    <source>
        <dbReference type="ARBA" id="ARBA00022692"/>
    </source>
</evidence>